<dbReference type="GO" id="GO:0016757">
    <property type="term" value="F:glycosyltransferase activity"/>
    <property type="evidence" value="ECO:0007669"/>
    <property type="project" value="UniProtKB-KW"/>
</dbReference>
<dbReference type="GO" id="GO:0006004">
    <property type="term" value="P:fucose metabolic process"/>
    <property type="evidence" value="ECO:0007669"/>
    <property type="project" value="UniProtKB-KW"/>
</dbReference>
<dbReference type="Proteomes" id="UP000251960">
    <property type="component" value="Chromosome 9"/>
</dbReference>
<keyword evidence="7 13" id="KW-0472">Membrane</keyword>
<gene>
    <name evidence="14" type="primary">At1g04910_21</name>
    <name evidence="14" type="ORF">Zm00014a_001726</name>
</gene>
<feature type="region of interest" description="Disordered" evidence="12">
    <location>
        <begin position="1"/>
        <end position="35"/>
    </location>
</feature>
<dbReference type="GO" id="GO:0016020">
    <property type="term" value="C:membrane"/>
    <property type="evidence" value="ECO:0007669"/>
    <property type="project" value="UniProtKB-SubCell"/>
</dbReference>
<comment type="subcellular location">
    <subcellularLocation>
        <location evidence="1">Membrane</location>
        <topology evidence="1">Single-pass membrane protein</topology>
    </subcellularLocation>
</comment>
<keyword evidence="4" id="KW-0808">Transferase</keyword>
<dbReference type="Pfam" id="PF10250">
    <property type="entry name" value="O-FucT"/>
    <property type="match status" value="1"/>
</dbReference>
<sequence length="645" mass="71134">MEGASSSAAGGSSLAAAVQGGRGREPGPGRVGATNIGRLRQGKQQHAMRPGVGAISVTSWHLRVFAAVVAFMGCLLLAASLAMSALHQVQFRNAAISRNFRDLQITLALVIKELKQSIVRREPVEQIMHARLLQMATSALIKNGSGSEDFALWEEPYKQARKWKPCAAKHSLADEEPDDETNNGFVLVSANGGLNQQRVAVCNAVVVAALLNATLVVPRFLYSSVWKDTSQFGDIYQEDYFMKYMKNDVRIVKQLPARLRSLDLEAIGSQVGAPCGLCLFNTSCFTDSGFPLPQITDMEISKEADPSEFVKSILPILEQNGVVHFLGFGNRLGFDSLPVHLQRLRCRCNFHALKFVPELQRAGSVLVQRLRQVGGMQTEIDKQLFGNNMLDQAFAEQDDGAGTGTPNRYLALHMRFEEDMVAYSLCEFGGGEEERRELQAYRETHFPTLALRSRNTTVSPEEQRSLGRCPLTPEEAGLVLSALGYDRRTFIYVAGSQIYGGAPRLRPLTRLYPNLVTKEDTLTADELAPFKNFSSRLAALDFIACASADVFAVTDSGSQLSSLVSGYRIYHGRGRAPTLHPNRKRYAQVLSEEGSIAWGGFQKRVRQMVDEYKRVSTRPRGRSVYRQPRTPGCMCRAGGDGSVHF</sequence>
<feature type="transmembrane region" description="Helical" evidence="13">
    <location>
        <begin position="64"/>
        <end position="86"/>
    </location>
</feature>
<dbReference type="PIRSF" id="PIRSF009360">
    <property type="entry name" value="UCP009360"/>
    <property type="match status" value="1"/>
</dbReference>
<dbReference type="PANTHER" id="PTHR31933">
    <property type="entry name" value="O-FUCOSYLTRANSFERASE 2-RELATED"/>
    <property type="match status" value="1"/>
</dbReference>
<dbReference type="InterPro" id="IPR052272">
    <property type="entry name" value="GT106_glycosyltransferase"/>
</dbReference>
<name>A0A3L6DDM1_MAIZE</name>
<accession>A0A3L6DDM1</accession>
<keyword evidence="3" id="KW-0328">Glycosyltransferase</keyword>
<dbReference type="AlphaFoldDB" id="A0A3L6DDM1"/>
<keyword evidence="5 13" id="KW-0812">Transmembrane</keyword>
<evidence type="ECO:0000256" key="13">
    <source>
        <dbReference type="SAM" id="Phobius"/>
    </source>
</evidence>
<keyword evidence="6 13" id="KW-1133">Transmembrane helix</keyword>
<comment type="caution">
    <text evidence="14">The sequence shown here is derived from an EMBL/GenBank/DDBJ whole genome shotgun (WGS) entry which is preliminary data.</text>
</comment>
<dbReference type="InterPro" id="IPR024709">
    <property type="entry name" value="FucosylTrfase_pln"/>
</dbReference>
<proteinExistence type="inferred from homology"/>
<dbReference type="ExpressionAtlas" id="A0A3L6DDM1">
    <property type="expression patterns" value="baseline and differential"/>
</dbReference>
<evidence type="ECO:0000256" key="3">
    <source>
        <dbReference type="ARBA" id="ARBA00022676"/>
    </source>
</evidence>
<evidence type="ECO:0000256" key="9">
    <source>
        <dbReference type="ARBA" id="ARBA00023253"/>
    </source>
</evidence>
<evidence type="ECO:0000256" key="7">
    <source>
        <dbReference type="ARBA" id="ARBA00023136"/>
    </source>
</evidence>
<dbReference type="InterPro" id="IPR019378">
    <property type="entry name" value="GDP-Fuc_O-FucTrfase"/>
</dbReference>
<reference evidence="14" key="1">
    <citation type="journal article" date="2018" name="Nat. Genet.">
        <title>Extensive intraspecific gene order and gene structural variations between Mo17 and other maize genomes.</title>
        <authorList>
            <person name="Sun S."/>
            <person name="Zhou Y."/>
            <person name="Chen J."/>
            <person name="Shi J."/>
            <person name="Zhao H."/>
            <person name="Zhao H."/>
            <person name="Song W."/>
            <person name="Zhang M."/>
            <person name="Cui Y."/>
            <person name="Dong X."/>
            <person name="Liu H."/>
            <person name="Ma X."/>
            <person name="Jiao Y."/>
            <person name="Wang B."/>
            <person name="Wei X."/>
            <person name="Stein J.C."/>
            <person name="Glaubitz J.C."/>
            <person name="Lu F."/>
            <person name="Yu G."/>
            <person name="Liang C."/>
            <person name="Fengler K."/>
            <person name="Li B."/>
            <person name="Rafalski A."/>
            <person name="Schnable P.S."/>
            <person name="Ware D.H."/>
            <person name="Buckler E.S."/>
            <person name="Lai J."/>
        </authorList>
    </citation>
    <scope>NUCLEOTIDE SEQUENCE [LARGE SCALE GENOMIC DNA]</scope>
    <source>
        <tissue evidence="14">Seedling</tissue>
    </source>
</reference>
<keyword evidence="9" id="KW-0294">Fucose metabolism</keyword>
<evidence type="ECO:0000256" key="6">
    <source>
        <dbReference type="ARBA" id="ARBA00022989"/>
    </source>
</evidence>
<evidence type="ECO:0000313" key="14">
    <source>
        <dbReference type="EMBL" id="PWZ06207.1"/>
    </source>
</evidence>
<protein>
    <recommendedName>
        <fullName evidence="11">O-fucosyltransferase family protein</fullName>
    </recommendedName>
</protein>
<organism evidence="14">
    <name type="scientific">Zea mays</name>
    <name type="common">Maize</name>
    <dbReference type="NCBI Taxonomy" id="4577"/>
    <lineage>
        <taxon>Eukaryota</taxon>
        <taxon>Viridiplantae</taxon>
        <taxon>Streptophyta</taxon>
        <taxon>Embryophyta</taxon>
        <taxon>Tracheophyta</taxon>
        <taxon>Spermatophyta</taxon>
        <taxon>Magnoliopsida</taxon>
        <taxon>Liliopsida</taxon>
        <taxon>Poales</taxon>
        <taxon>Poaceae</taxon>
        <taxon>PACMAD clade</taxon>
        <taxon>Panicoideae</taxon>
        <taxon>Andropogonodae</taxon>
        <taxon>Andropogoneae</taxon>
        <taxon>Tripsacinae</taxon>
        <taxon>Zea</taxon>
    </lineage>
</organism>
<evidence type="ECO:0000256" key="12">
    <source>
        <dbReference type="SAM" id="MobiDB-lite"/>
    </source>
</evidence>
<keyword evidence="10" id="KW-0119">Carbohydrate metabolism</keyword>
<evidence type="ECO:0000256" key="10">
    <source>
        <dbReference type="ARBA" id="ARBA00023277"/>
    </source>
</evidence>
<dbReference type="PANTHER" id="PTHR31933:SF4">
    <property type="entry name" value="O-FUCOSYLTRANSFERASE 8"/>
    <property type="match status" value="1"/>
</dbReference>
<keyword evidence="8" id="KW-0325">Glycoprotein</keyword>
<evidence type="ECO:0000256" key="2">
    <source>
        <dbReference type="ARBA" id="ARBA00007737"/>
    </source>
</evidence>
<evidence type="ECO:0000256" key="4">
    <source>
        <dbReference type="ARBA" id="ARBA00022679"/>
    </source>
</evidence>
<evidence type="ECO:0000256" key="11">
    <source>
        <dbReference type="ARBA" id="ARBA00030350"/>
    </source>
</evidence>
<dbReference type="CDD" id="cd11299">
    <property type="entry name" value="O-FucT_plant"/>
    <property type="match status" value="1"/>
</dbReference>
<evidence type="ECO:0000256" key="8">
    <source>
        <dbReference type="ARBA" id="ARBA00023180"/>
    </source>
</evidence>
<feature type="compositionally biased region" description="Low complexity" evidence="12">
    <location>
        <begin position="1"/>
        <end position="19"/>
    </location>
</feature>
<dbReference type="EMBL" id="NCVQ01000010">
    <property type="protein sequence ID" value="PWZ06207.1"/>
    <property type="molecule type" value="Genomic_DNA"/>
</dbReference>
<evidence type="ECO:0000256" key="1">
    <source>
        <dbReference type="ARBA" id="ARBA00004167"/>
    </source>
</evidence>
<evidence type="ECO:0000256" key="5">
    <source>
        <dbReference type="ARBA" id="ARBA00022692"/>
    </source>
</evidence>
<comment type="similarity">
    <text evidence="2">Belongs to the glycosyltransferase GT106 family.</text>
</comment>